<feature type="transmembrane region" description="Helical" evidence="10">
    <location>
        <begin position="696"/>
        <end position="720"/>
    </location>
</feature>
<dbReference type="SMART" id="SM00387">
    <property type="entry name" value="HATPase_c"/>
    <property type="match status" value="1"/>
</dbReference>
<keyword evidence="13" id="KW-1185">Reference proteome</keyword>
<evidence type="ECO:0000256" key="6">
    <source>
        <dbReference type="ARBA" id="ARBA00022777"/>
    </source>
</evidence>
<dbReference type="InterPro" id="IPR036890">
    <property type="entry name" value="HATPase_C_sf"/>
</dbReference>
<keyword evidence="8" id="KW-0902">Two-component regulatory system</keyword>
<dbReference type="InterPro" id="IPR055558">
    <property type="entry name" value="DUF7134"/>
</dbReference>
<evidence type="ECO:0000259" key="11">
    <source>
        <dbReference type="SMART" id="SM00387"/>
    </source>
</evidence>
<evidence type="ECO:0000256" key="10">
    <source>
        <dbReference type="SAM" id="Phobius"/>
    </source>
</evidence>
<dbReference type="PANTHER" id="PTHR24421:SF10">
    <property type="entry name" value="NITRATE_NITRITE SENSOR PROTEIN NARQ"/>
    <property type="match status" value="1"/>
</dbReference>
<dbReference type="EC" id="2.7.13.3" evidence="2"/>
<gene>
    <name evidence="12" type="ORF">GA0061077_0635</name>
</gene>
<protein>
    <recommendedName>
        <fullName evidence="2">histidine kinase</fullName>
        <ecNumber evidence="2">2.7.13.3</ecNumber>
    </recommendedName>
</protein>
<dbReference type="Pfam" id="PF02518">
    <property type="entry name" value="HATPase_c"/>
    <property type="match status" value="1"/>
</dbReference>
<dbReference type="STRING" id="1505727.GA0061077_0635"/>
<dbReference type="InterPro" id="IPR050482">
    <property type="entry name" value="Sensor_HK_TwoCompSys"/>
</dbReference>
<keyword evidence="3" id="KW-0597">Phosphoprotein</keyword>
<evidence type="ECO:0000256" key="5">
    <source>
        <dbReference type="ARBA" id="ARBA00022741"/>
    </source>
</evidence>
<evidence type="ECO:0000256" key="2">
    <source>
        <dbReference type="ARBA" id="ARBA00012438"/>
    </source>
</evidence>
<feature type="domain" description="Histidine kinase/HSP90-like ATPase" evidence="11">
    <location>
        <begin position="336"/>
        <end position="435"/>
    </location>
</feature>
<evidence type="ECO:0000256" key="1">
    <source>
        <dbReference type="ARBA" id="ARBA00000085"/>
    </source>
</evidence>
<dbReference type="CDD" id="cd16917">
    <property type="entry name" value="HATPase_UhpB-NarQ-NarX-like"/>
    <property type="match status" value="1"/>
</dbReference>
<feature type="transmembrane region" description="Helical" evidence="10">
    <location>
        <begin position="611"/>
        <end position="632"/>
    </location>
</feature>
<feature type="transmembrane region" description="Helical" evidence="10">
    <location>
        <begin position="73"/>
        <end position="103"/>
    </location>
</feature>
<dbReference type="Gene3D" id="3.30.565.10">
    <property type="entry name" value="Histidine kinase-like ATPase, C-terminal domain"/>
    <property type="match status" value="1"/>
</dbReference>
<dbReference type="GO" id="GO:0046983">
    <property type="term" value="F:protein dimerization activity"/>
    <property type="evidence" value="ECO:0007669"/>
    <property type="project" value="InterPro"/>
</dbReference>
<reference evidence="13" key="1">
    <citation type="submission" date="2016-08" db="EMBL/GenBank/DDBJ databases">
        <authorList>
            <person name="Varghese N."/>
            <person name="Submissions Spin"/>
        </authorList>
    </citation>
    <scope>NUCLEOTIDE SEQUENCE [LARGE SCALE GENOMIC DNA]</scope>
    <source>
        <strain evidence="13">R-52791</strain>
    </source>
</reference>
<evidence type="ECO:0000313" key="12">
    <source>
        <dbReference type="EMBL" id="SCC79231.1"/>
    </source>
</evidence>
<keyword evidence="10" id="KW-1133">Transmembrane helix</keyword>
<feature type="coiled-coil region" evidence="9">
    <location>
        <begin position="735"/>
        <end position="767"/>
    </location>
</feature>
<sequence>MNTIRRFVKWTAHNTVIEDCLRALVLLFLAYDSVTKHEPGLWSDFNENWQITWSCALLIPVILRRRYSEKATYSFIGLVIAQLLAGPSFVFADLLAPVMLYSVIVHGNQKQSKTFILLAVILGSAAAVLIPWSEEIGPIFGTGQANDTHSQVYLSCHTSGNMTLNSSCANSILQYIAILLIIIMLMLTAACFMAYWTRSRRMTTQLLRERNAALAAREEAELNIARTAERARIARDMHDVVAHTLSTIIIQSDAGRYAESNDPAAARTIMKTIANESLRAQHDMEGLLGTFGGAPHNGYEQISGLVAQANATAQATNGSVKRIIHGHPQPRRLTDNAQSTIFHTVQEALTNARKYAGKGAEITVTETWEASALRLSIHDNGNGSAAVSDGHHPGFGLVGMRERIQAVGGNVQAGPALHGGFDVDATIPFDFDKNGSTKLANTQGNDDYHADRVVNDLNHPNSALTNTENPTGIATAPHRSFIPEIAESRSRAKDGTKAHPRLLSQAVRMGKKHSTQSIDAPKLNWVERISRFFASHYVLSDTLTATCLMMLIIPWNHLSSKYDSETRTMLFNTTDPIPSTGSAVAVIILSVVAFVSLALRRRFPQSAALMMLSSAVISLMFCPDIPIVVFMAPISLHSVCLYGTGHSRRWSSYAALIGCILFALRFTESPAGYPTLFDMILGHRYQLHAEMTATDYLISASALSVISITTCLVAIGSALWTRTRGTNAIVLESRRQAMEEEFAKQQITAANNERERISAEIRGTINETLAGVIDQANNGLALLDSDVKAGNTPSPQTINEAFKQIGEEGRSALADMRQLLRMLRETGGSDNNAAMSAAPLHPVQ</sequence>
<evidence type="ECO:0000256" key="9">
    <source>
        <dbReference type="SAM" id="Coils"/>
    </source>
</evidence>
<keyword evidence="5" id="KW-0547">Nucleotide-binding</keyword>
<evidence type="ECO:0000256" key="3">
    <source>
        <dbReference type="ARBA" id="ARBA00022553"/>
    </source>
</evidence>
<dbReference type="GO" id="GO:0000155">
    <property type="term" value="F:phosphorelay sensor kinase activity"/>
    <property type="evidence" value="ECO:0007669"/>
    <property type="project" value="InterPro"/>
</dbReference>
<dbReference type="InterPro" id="IPR011712">
    <property type="entry name" value="Sig_transdc_His_kin_sub3_dim/P"/>
</dbReference>
<dbReference type="AlphaFoldDB" id="A0A1C4H335"/>
<feature type="transmembrane region" description="Helical" evidence="10">
    <location>
        <begin position="172"/>
        <end position="196"/>
    </location>
</feature>
<accession>A0A1C4H335</accession>
<dbReference type="GO" id="GO:0016020">
    <property type="term" value="C:membrane"/>
    <property type="evidence" value="ECO:0007669"/>
    <property type="project" value="InterPro"/>
</dbReference>
<dbReference type="Pfam" id="PF07730">
    <property type="entry name" value="HisKA_3"/>
    <property type="match status" value="1"/>
</dbReference>
<dbReference type="InterPro" id="IPR003594">
    <property type="entry name" value="HATPase_dom"/>
</dbReference>
<dbReference type="Gene3D" id="1.20.5.1930">
    <property type="match status" value="2"/>
</dbReference>
<evidence type="ECO:0000256" key="8">
    <source>
        <dbReference type="ARBA" id="ARBA00023012"/>
    </source>
</evidence>
<dbReference type="Proteomes" id="UP000242610">
    <property type="component" value="Unassembled WGS sequence"/>
</dbReference>
<evidence type="ECO:0000256" key="4">
    <source>
        <dbReference type="ARBA" id="ARBA00022679"/>
    </source>
</evidence>
<feature type="transmembrane region" description="Helical" evidence="10">
    <location>
        <begin position="577"/>
        <end position="599"/>
    </location>
</feature>
<dbReference type="PANTHER" id="PTHR24421">
    <property type="entry name" value="NITRATE/NITRITE SENSOR PROTEIN NARX-RELATED"/>
    <property type="match status" value="1"/>
</dbReference>
<dbReference type="EMBL" id="FMBL01000001">
    <property type="protein sequence ID" value="SCC79231.1"/>
    <property type="molecule type" value="Genomic_DNA"/>
</dbReference>
<dbReference type="Pfam" id="PF23539">
    <property type="entry name" value="DUF7134"/>
    <property type="match status" value="2"/>
</dbReference>
<name>A0A1C4H335_9BIFI</name>
<keyword evidence="10" id="KW-0472">Membrane</keyword>
<feature type="transmembrane region" description="Helical" evidence="10">
    <location>
        <begin position="537"/>
        <end position="557"/>
    </location>
</feature>
<keyword evidence="9" id="KW-0175">Coiled coil</keyword>
<dbReference type="GO" id="GO:0005524">
    <property type="term" value="F:ATP binding"/>
    <property type="evidence" value="ECO:0007669"/>
    <property type="project" value="UniProtKB-KW"/>
</dbReference>
<evidence type="ECO:0000256" key="7">
    <source>
        <dbReference type="ARBA" id="ARBA00022840"/>
    </source>
</evidence>
<dbReference type="SUPFAM" id="SSF55874">
    <property type="entry name" value="ATPase domain of HSP90 chaperone/DNA topoisomerase II/histidine kinase"/>
    <property type="match status" value="1"/>
</dbReference>
<proteinExistence type="predicted"/>
<comment type="catalytic activity">
    <reaction evidence="1">
        <text>ATP + protein L-histidine = ADP + protein N-phospho-L-histidine.</text>
        <dbReference type="EC" id="2.7.13.3"/>
    </reaction>
</comment>
<organism evidence="12 13">
    <name type="scientific">Bifidobacterium commune</name>
    <dbReference type="NCBI Taxonomy" id="1505727"/>
    <lineage>
        <taxon>Bacteria</taxon>
        <taxon>Bacillati</taxon>
        <taxon>Actinomycetota</taxon>
        <taxon>Actinomycetes</taxon>
        <taxon>Bifidobacteriales</taxon>
        <taxon>Bifidobacteriaceae</taxon>
        <taxon>Bifidobacterium</taxon>
    </lineage>
</organism>
<keyword evidence="10" id="KW-0812">Transmembrane</keyword>
<keyword evidence="7" id="KW-0067">ATP-binding</keyword>
<evidence type="ECO:0000313" key="13">
    <source>
        <dbReference type="Proteomes" id="UP000242610"/>
    </source>
</evidence>
<keyword evidence="4" id="KW-0808">Transferase</keyword>
<keyword evidence="6 12" id="KW-0418">Kinase</keyword>